<feature type="compositionally biased region" description="Basic and acidic residues" evidence="8">
    <location>
        <begin position="600"/>
        <end position="614"/>
    </location>
</feature>
<dbReference type="HAMAP" id="MF_01858">
    <property type="entry name" value="23SrRNA_methyltr_KL"/>
    <property type="match status" value="1"/>
</dbReference>
<evidence type="ECO:0000256" key="8">
    <source>
        <dbReference type="SAM" id="MobiDB-lite"/>
    </source>
</evidence>
<feature type="region of interest" description="Disordered" evidence="8">
    <location>
        <begin position="565"/>
        <end position="614"/>
    </location>
</feature>
<keyword evidence="7" id="KW-0694">RNA-binding</keyword>
<dbReference type="Gene3D" id="3.40.50.150">
    <property type="entry name" value="Vaccinia Virus protein VP39"/>
    <property type="match status" value="1"/>
</dbReference>
<dbReference type="InterPro" id="IPR004114">
    <property type="entry name" value="THUMP_dom"/>
</dbReference>
<dbReference type="Pfam" id="PF22020">
    <property type="entry name" value="RlmL_1st"/>
    <property type="match status" value="1"/>
</dbReference>
<comment type="catalytic activity">
    <reaction evidence="6">
        <text>guanosine(2069) in 23S rRNA + S-adenosyl-L-methionine = N(2)-methylguanosine(2069) in 23S rRNA + S-adenosyl-L-homocysteine + H(+)</text>
        <dbReference type="Rhea" id="RHEA:43772"/>
        <dbReference type="Rhea" id="RHEA-COMP:10688"/>
        <dbReference type="Rhea" id="RHEA-COMP:10689"/>
        <dbReference type="ChEBI" id="CHEBI:15378"/>
        <dbReference type="ChEBI" id="CHEBI:57856"/>
        <dbReference type="ChEBI" id="CHEBI:59789"/>
        <dbReference type="ChEBI" id="CHEBI:74269"/>
        <dbReference type="ChEBI" id="CHEBI:74481"/>
        <dbReference type="EC" id="2.1.1.264"/>
    </reaction>
</comment>
<evidence type="ECO:0000256" key="7">
    <source>
        <dbReference type="PROSITE-ProRule" id="PRU00529"/>
    </source>
</evidence>
<evidence type="ECO:0000313" key="11">
    <source>
        <dbReference type="Proteomes" id="UP000824261"/>
    </source>
</evidence>
<evidence type="ECO:0000259" key="9">
    <source>
        <dbReference type="PROSITE" id="PS51165"/>
    </source>
</evidence>
<keyword evidence="2 6" id="KW-0698">rRNA processing</keyword>
<dbReference type="GO" id="GO:0005737">
    <property type="term" value="C:cytoplasm"/>
    <property type="evidence" value="ECO:0007669"/>
    <property type="project" value="UniProtKB-SubCell"/>
</dbReference>
<dbReference type="Pfam" id="PF10672">
    <property type="entry name" value="Methyltrans_SAM"/>
    <property type="match status" value="1"/>
</dbReference>
<feature type="region of interest" description="Disordered" evidence="8">
    <location>
        <begin position="525"/>
        <end position="545"/>
    </location>
</feature>
<evidence type="ECO:0000256" key="4">
    <source>
        <dbReference type="ARBA" id="ARBA00022679"/>
    </source>
</evidence>
<dbReference type="EMBL" id="DVGB01000089">
    <property type="protein sequence ID" value="HIR02047.1"/>
    <property type="molecule type" value="Genomic_DNA"/>
</dbReference>
<keyword evidence="3 6" id="KW-0489">Methyltransferase</keyword>
<keyword evidence="4 6" id="KW-0808">Transferase</keyword>
<dbReference type="SMART" id="SM00981">
    <property type="entry name" value="THUMP"/>
    <property type="match status" value="1"/>
</dbReference>
<dbReference type="Proteomes" id="UP000824261">
    <property type="component" value="Unassembled WGS sequence"/>
</dbReference>
<keyword evidence="1 6" id="KW-0963">Cytoplasm</keyword>
<dbReference type="Gene3D" id="3.30.2130.30">
    <property type="match status" value="2"/>
</dbReference>
<feature type="domain" description="THUMP" evidence="9">
    <location>
        <begin position="244"/>
        <end position="355"/>
    </location>
</feature>
<dbReference type="InterPro" id="IPR017244">
    <property type="entry name" value="23SrRNA_methyltr_KL"/>
</dbReference>
<dbReference type="InterPro" id="IPR019614">
    <property type="entry name" value="SAM-dep_methyl-trfase"/>
</dbReference>
<evidence type="ECO:0000256" key="5">
    <source>
        <dbReference type="ARBA" id="ARBA00022691"/>
    </source>
</evidence>
<evidence type="ECO:0000313" key="10">
    <source>
        <dbReference type="EMBL" id="HIR02047.1"/>
    </source>
</evidence>
<dbReference type="CDD" id="cd11715">
    <property type="entry name" value="THUMP_AdoMetMT"/>
    <property type="match status" value="1"/>
</dbReference>
<protein>
    <recommendedName>
        <fullName evidence="6">Ribosomal RNA large subunit methyltransferase K/L</fullName>
    </recommendedName>
    <domain>
        <recommendedName>
            <fullName evidence="6">23S rRNA m2G2445 methyltransferase</fullName>
            <ecNumber evidence="6">2.1.1.173</ecNumber>
        </recommendedName>
        <alternativeName>
            <fullName evidence="6">rRNA (guanine-N(2)-)-methyltransferase RlmL</fullName>
        </alternativeName>
    </domain>
    <domain>
        <recommendedName>
            <fullName evidence="6">23S rRNA m7G2069 methyltransferase</fullName>
            <ecNumber evidence="6">2.1.1.264</ecNumber>
        </recommendedName>
        <alternativeName>
            <fullName evidence="6">rRNA (guanine-N(7)-)-methyltransferase RlmK</fullName>
        </alternativeName>
    </domain>
</protein>
<dbReference type="GO" id="GO:0052915">
    <property type="term" value="F:23S rRNA (guanine(2445)-N(2))-methyltransferase activity"/>
    <property type="evidence" value="ECO:0007669"/>
    <property type="project" value="UniProtKB-UniRule"/>
</dbReference>
<evidence type="ECO:0000256" key="1">
    <source>
        <dbReference type="ARBA" id="ARBA00022490"/>
    </source>
</evidence>
<dbReference type="GO" id="GO:0003723">
    <property type="term" value="F:RNA binding"/>
    <property type="evidence" value="ECO:0007669"/>
    <property type="project" value="UniProtKB-UniRule"/>
</dbReference>
<dbReference type="SUPFAM" id="SSF53335">
    <property type="entry name" value="S-adenosyl-L-methionine-dependent methyltransferases"/>
    <property type="match status" value="1"/>
</dbReference>
<feature type="region of interest" description="Disordered" evidence="8">
    <location>
        <begin position="1"/>
        <end position="155"/>
    </location>
</feature>
<reference evidence="10" key="2">
    <citation type="journal article" date="2021" name="PeerJ">
        <title>Extensive microbial diversity within the chicken gut microbiome revealed by metagenomics and culture.</title>
        <authorList>
            <person name="Gilroy R."/>
            <person name="Ravi A."/>
            <person name="Getino M."/>
            <person name="Pursley I."/>
            <person name="Horton D.L."/>
            <person name="Alikhan N.F."/>
            <person name="Baker D."/>
            <person name="Gharbi K."/>
            <person name="Hall N."/>
            <person name="Watson M."/>
            <person name="Adriaenssens E.M."/>
            <person name="Foster-Nyarko E."/>
            <person name="Jarju S."/>
            <person name="Secka A."/>
            <person name="Antonio M."/>
            <person name="Oren A."/>
            <person name="Chaudhuri R.R."/>
            <person name="La Ragione R."/>
            <person name="Hildebrand F."/>
            <person name="Pallen M.J."/>
        </authorList>
    </citation>
    <scope>NUCLEOTIDE SEQUENCE</scope>
    <source>
        <strain evidence="10">ChiGjej1B1-2707</strain>
    </source>
</reference>
<feature type="compositionally biased region" description="Polar residues" evidence="8">
    <location>
        <begin position="533"/>
        <end position="545"/>
    </location>
</feature>
<comment type="function">
    <text evidence="6">Specifically methylates the guanine in position 2445 (m2G2445) and the guanine in position 2069 (m7G2069) of 23S rRNA.</text>
</comment>
<feature type="region of interest" description="Disordered" evidence="8">
    <location>
        <begin position="1081"/>
        <end position="1147"/>
    </location>
</feature>
<comment type="caution">
    <text evidence="10">The sequence shown here is derived from an EMBL/GenBank/DDBJ whole genome shotgun (WGS) entry which is preliminary data.</text>
</comment>
<accession>A0A9D1A0Y4</accession>
<dbReference type="InterPro" id="IPR029063">
    <property type="entry name" value="SAM-dependent_MTases_sf"/>
</dbReference>
<reference evidence="10" key="1">
    <citation type="submission" date="2020-10" db="EMBL/GenBank/DDBJ databases">
        <authorList>
            <person name="Gilroy R."/>
        </authorList>
    </citation>
    <scope>NUCLEOTIDE SEQUENCE</scope>
    <source>
        <strain evidence="10">ChiGjej1B1-2707</strain>
    </source>
</reference>
<dbReference type="Pfam" id="PF01170">
    <property type="entry name" value="UPF0020"/>
    <property type="match status" value="1"/>
</dbReference>
<gene>
    <name evidence="6" type="primary">rlmL</name>
    <name evidence="10" type="ORF">IAA69_07300</name>
</gene>
<feature type="compositionally biased region" description="Acidic residues" evidence="8">
    <location>
        <begin position="1085"/>
        <end position="1104"/>
    </location>
</feature>
<organism evidence="10 11">
    <name type="scientific">Candidatus Aveggerthella stercoripullorum</name>
    <dbReference type="NCBI Taxonomy" id="2840688"/>
    <lineage>
        <taxon>Bacteria</taxon>
        <taxon>Bacillati</taxon>
        <taxon>Actinomycetota</taxon>
        <taxon>Coriobacteriia</taxon>
        <taxon>Eggerthellales</taxon>
        <taxon>Eggerthellaceae</taxon>
        <taxon>Eggerthellaceae incertae sedis</taxon>
        <taxon>Candidatus Aveggerthella</taxon>
    </lineage>
</organism>
<comment type="subcellular location">
    <subcellularLocation>
        <location evidence="6">Cytoplasm</location>
    </subcellularLocation>
</comment>
<name>A0A9D1A0Y4_9ACTN</name>
<comment type="similarity">
    <text evidence="6">Belongs to the methyltransferase superfamily. RlmKL family.</text>
</comment>
<dbReference type="PANTHER" id="PTHR47313">
    <property type="entry name" value="RIBOSOMAL RNA LARGE SUBUNIT METHYLTRANSFERASE K/L"/>
    <property type="match status" value="1"/>
</dbReference>
<proteinExistence type="inferred from homology"/>
<dbReference type="GO" id="GO:0070043">
    <property type="term" value="F:rRNA (guanine-N7-)-methyltransferase activity"/>
    <property type="evidence" value="ECO:0007669"/>
    <property type="project" value="UniProtKB-UniRule"/>
</dbReference>
<evidence type="ECO:0000256" key="3">
    <source>
        <dbReference type="ARBA" id="ARBA00022603"/>
    </source>
</evidence>
<dbReference type="InterPro" id="IPR054170">
    <property type="entry name" value="RlmL_1st"/>
</dbReference>
<feature type="compositionally biased region" description="Acidic residues" evidence="8">
    <location>
        <begin position="1122"/>
        <end position="1147"/>
    </location>
</feature>
<feature type="compositionally biased region" description="Basic and acidic residues" evidence="8">
    <location>
        <begin position="1105"/>
        <end position="1118"/>
    </location>
</feature>
<dbReference type="EC" id="2.1.1.264" evidence="6"/>
<dbReference type="PANTHER" id="PTHR47313:SF1">
    <property type="entry name" value="RIBOSOMAL RNA LARGE SUBUNIT METHYLTRANSFERASE K_L"/>
    <property type="match status" value="1"/>
</dbReference>
<feature type="compositionally biased region" description="Basic and acidic residues" evidence="8">
    <location>
        <begin position="29"/>
        <end position="155"/>
    </location>
</feature>
<keyword evidence="5 6" id="KW-0949">S-adenosyl-L-methionine</keyword>
<dbReference type="PROSITE" id="PS51165">
    <property type="entry name" value="THUMP"/>
    <property type="match status" value="1"/>
</dbReference>
<dbReference type="Gene3D" id="3.30.750.80">
    <property type="entry name" value="RNA methyltransferase domain (HRMD) like"/>
    <property type="match status" value="1"/>
</dbReference>
<sequence>MEHNKHNDNGGYRGRGGDGRRSGGFGRGGSDRRSGGRRGHDGDRRDGGRKFDRDGKRFERGDRKGGFDRRDSHDGGRRFDRDDRGGKRFDRNGRPGGKRYDRDGERGGKRFDRDGERRGFDRGDRKGGFDRRGPRDGAKRFESRDGGKRFDRDARGFGAKRSDSLYRREGQPDFKKRAPLQDDLDFAYDKEIDEWVNDGSLMEFFASCAGGMEFSLANELKEQIGIKRTRPLRGGVAFYGELRDAYKACLWSRLASRVFYVVGRCDAKNETELYEGVKAMAWSRQIPVGKTISVFGHGTNDELRNTQFTALRAKDGLCDALRAGRGKRPDVDLSRPDVLIDVNIRGDRATISIDLVGTSLHHRSYERPGVGGDGTKSALAAAALESSWWQRAASEGKPFIDPLCRDGYLVTEAAMVAADMAPNLARSRWGFMGWNGHDEDVWNELLEEAEDRLDAALENMPPLYALALDDRVQENVVAMLKRAGLAQYVTVVDGQDEKAVARVMKMLDATLGGLEAAELARLEQEAADEAQRSSDAADSAETTDISAVEQDVPEDALADEMPDDDAADLEHAGDSDAPSANDEADASSDERAEAAPADASDARKGDEPAPEHRVSVRGIAATVLPFGQDSADALGLETYRRLLDVLMALPRSWKYVIVSDDDAIERYIASRTVVRPESIRLGKVKAYVRRYVRIEAAERCEVTVFDVLANRERVVPVLEQTSEQFAARLKKSAKERRKWAEKNHITCYRVYDADLPDYAVAIDVYHGAEESRGQTYLVIAEYQAPRGVDMQRAERRMRDILTLTPIVLGVDADKVFNRVRKHEKGGGQYRSVATRSRKATVEENGCMFEVDFGSYLDTGLFLDHRTTRAKVAELAVGRSFLNLFAYTGTASVHAAVAGAKSTLTIDLSQTYLDWAERNMLKNGIEGRAHRYLRTDVMTWIRNEVRVGRTYGVIFVDPPTFSNSKSMGKDTWSVQRDHVEMLSGVSRLLEDDGIAVFSCNLRTFRPDVEEIRGLGLVMCDVTAATIPHDFERTPRIHKCYLLAKEGHEDALARACAVFGADMVVMEPEAEEAEEKERFEEAQAFESEPDFLDAAEAALEEDSAVDADDKAAAKEAEHPAMEALQDDAEAAADVEAVEDAADDEESALQ</sequence>
<comment type="catalytic activity">
    <reaction evidence="6">
        <text>guanosine(2445) in 23S rRNA + S-adenosyl-L-methionine = N(2)-methylguanosine(2445) in 23S rRNA + S-adenosyl-L-homocysteine + H(+)</text>
        <dbReference type="Rhea" id="RHEA:42740"/>
        <dbReference type="Rhea" id="RHEA-COMP:10215"/>
        <dbReference type="Rhea" id="RHEA-COMP:10216"/>
        <dbReference type="ChEBI" id="CHEBI:15378"/>
        <dbReference type="ChEBI" id="CHEBI:57856"/>
        <dbReference type="ChEBI" id="CHEBI:59789"/>
        <dbReference type="ChEBI" id="CHEBI:74269"/>
        <dbReference type="ChEBI" id="CHEBI:74481"/>
        <dbReference type="EC" id="2.1.1.173"/>
    </reaction>
</comment>
<dbReference type="EC" id="2.1.1.173" evidence="6"/>
<dbReference type="Pfam" id="PF02926">
    <property type="entry name" value="THUMP"/>
    <property type="match status" value="1"/>
</dbReference>
<dbReference type="AlphaFoldDB" id="A0A9D1A0Y4"/>
<evidence type="ECO:0000256" key="2">
    <source>
        <dbReference type="ARBA" id="ARBA00022552"/>
    </source>
</evidence>
<dbReference type="InterPro" id="IPR000241">
    <property type="entry name" value="RlmKL-like_Mtase"/>
</dbReference>
<evidence type="ECO:0000256" key="6">
    <source>
        <dbReference type="HAMAP-Rule" id="MF_01858"/>
    </source>
</evidence>